<gene>
    <name evidence="2" type="ORF">POBO1169_LOCUS3964</name>
</gene>
<organism evidence="2">
    <name type="scientific">Pyramimonas obovata</name>
    <dbReference type="NCBI Taxonomy" id="1411642"/>
    <lineage>
        <taxon>Eukaryota</taxon>
        <taxon>Viridiplantae</taxon>
        <taxon>Chlorophyta</taxon>
        <taxon>Pyramimonadophyceae</taxon>
        <taxon>Pyramimonadales</taxon>
        <taxon>Pyramimonadaceae</taxon>
        <taxon>Pyramimonas</taxon>
        <taxon>Pyramimonas incertae sedis</taxon>
    </lineage>
</organism>
<dbReference type="SUPFAM" id="SSF53613">
    <property type="entry name" value="Ribokinase-like"/>
    <property type="match status" value="1"/>
</dbReference>
<name>A0A7S0MZ27_9CHLO</name>
<sequence length="405" mass="43851">MCGTTLRTHAAWASQAGLHLRGSPARRGFGLRPCHRKVNRLALDGRRVIHDAPSGAIARECSMAATTENARPLDFVCFTLIIDDIVFPDGNTEMALLGGGGPQTLFGYQLSATRLREHPPKIGLFGGVGADLPAKVSQWFVEMDIDITGLYETPHPTPRAWQILEEDGRRTQVWRSEASDTLYGMLRPDLSLLPADYIPAHAYHVGVNPTNYNLQYLKDVKQLARGARGADDSDQTSRVGLLSIEPFVHAEEKLTPEELSNLCSVADVFTPNEYEAFSLVGPGTPLEVIDKIVEAGAQGLVVLRRGPEGSVAHDEATGETWQVPAVPESRVVDPTGCGNSYNGGFLGAWAGGASLVDAACWGAVAASFMLEVRGVPEPPLREMMEEADRRFQITRAGAKCLRPAR</sequence>
<dbReference type="InterPro" id="IPR029056">
    <property type="entry name" value="Ribokinase-like"/>
</dbReference>
<feature type="domain" description="Carbohydrate kinase PfkB" evidence="1">
    <location>
        <begin position="123"/>
        <end position="376"/>
    </location>
</feature>
<reference evidence="2" key="1">
    <citation type="submission" date="2021-01" db="EMBL/GenBank/DDBJ databases">
        <authorList>
            <person name="Corre E."/>
            <person name="Pelletier E."/>
            <person name="Niang G."/>
            <person name="Scheremetjew M."/>
            <person name="Finn R."/>
            <person name="Kale V."/>
            <person name="Holt S."/>
            <person name="Cochrane G."/>
            <person name="Meng A."/>
            <person name="Brown T."/>
            <person name="Cohen L."/>
        </authorList>
    </citation>
    <scope>NUCLEOTIDE SEQUENCE</scope>
    <source>
        <strain evidence="2">CCMP722</strain>
    </source>
</reference>
<protein>
    <recommendedName>
        <fullName evidence="1">Carbohydrate kinase PfkB domain-containing protein</fullName>
    </recommendedName>
</protein>
<dbReference type="Gene3D" id="3.40.1190.20">
    <property type="match status" value="1"/>
</dbReference>
<dbReference type="InterPro" id="IPR011611">
    <property type="entry name" value="PfkB_dom"/>
</dbReference>
<accession>A0A7S0MZ27</accession>
<evidence type="ECO:0000259" key="1">
    <source>
        <dbReference type="Pfam" id="PF00294"/>
    </source>
</evidence>
<dbReference type="AlphaFoldDB" id="A0A7S0MZ27"/>
<dbReference type="PANTHER" id="PTHR47098">
    <property type="entry name" value="PROTEIN MAK32"/>
    <property type="match status" value="1"/>
</dbReference>
<dbReference type="EMBL" id="HBFA01007602">
    <property type="protein sequence ID" value="CAD8655486.1"/>
    <property type="molecule type" value="Transcribed_RNA"/>
</dbReference>
<proteinExistence type="predicted"/>
<dbReference type="PANTHER" id="PTHR47098:SF2">
    <property type="entry name" value="PROTEIN MAK32"/>
    <property type="match status" value="1"/>
</dbReference>
<dbReference type="Pfam" id="PF00294">
    <property type="entry name" value="PfkB"/>
    <property type="match status" value="1"/>
</dbReference>
<evidence type="ECO:0000313" key="2">
    <source>
        <dbReference type="EMBL" id="CAD8655486.1"/>
    </source>
</evidence>